<keyword evidence="2" id="KW-1185">Reference proteome</keyword>
<evidence type="ECO:0000313" key="2">
    <source>
        <dbReference type="Proteomes" id="UP001549031"/>
    </source>
</evidence>
<proteinExistence type="predicted"/>
<evidence type="ECO:0000313" key="1">
    <source>
        <dbReference type="EMBL" id="MET3585858.1"/>
    </source>
</evidence>
<dbReference type="RefSeq" id="WP_247243771.1">
    <property type="nucleotide sequence ID" value="NZ_JALJRA010000006.1"/>
</dbReference>
<dbReference type="Proteomes" id="UP001549031">
    <property type="component" value="Unassembled WGS sequence"/>
</dbReference>
<dbReference type="PROSITE" id="PS51257">
    <property type="entry name" value="PROKAR_LIPOPROTEIN"/>
    <property type="match status" value="1"/>
</dbReference>
<comment type="caution">
    <text evidence="1">The sequence shown here is derived from an EMBL/GenBank/DDBJ whole genome shotgun (WGS) entry which is preliminary data.</text>
</comment>
<protein>
    <submittedName>
        <fullName evidence="1">Uncharacterized protein</fullName>
    </submittedName>
</protein>
<sequence length="50" mass="5624">MRLQRIVIGDDRFVKLGFRDEGGSSAAMIAILACLYPTMSVHATKTCHRW</sequence>
<organism evidence="1 2">
    <name type="scientific">Pseudorhizobium tarimense</name>
    <dbReference type="NCBI Taxonomy" id="1079109"/>
    <lineage>
        <taxon>Bacteria</taxon>
        <taxon>Pseudomonadati</taxon>
        <taxon>Pseudomonadota</taxon>
        <taxon>Alphaproteobacteria</taxon>
        <taxon>Hyphomicrobiales</taxon>
        <taxon>Rhizobiaceae</taxon>
        <taxon>Rhizobium/Agrobacterium group</taxon>
        <taxon>Pseudorhizobium</taxon>
    </lineage>
</organism>
<dbReference type="EMBL" id="JBEPLJ010000006">
    <property type="protein sequence ID" value="MET3585858.1"/>
    <property type="molecule type" value="Genomic_DNA"/>
</dbReference>
<name>A0ABV2H5P5_9HYPH</name>
<accession>A0ABV2H5P5</accession>
<gene>
    <name evidence="1" type="ORF">ABID21_001967</name>
</gene>
<reference evidence="1 2" key="1">
    <citation type="submission" date="2024-06" db="EMBL/GenBank/DDBJ databases">
        <title>Genomic Encyclopedia of Type Strains, Phase IV (KMG-IV): sequencing the most valuable type-strain genomes for metagenomic binning, comparative biology and taxonomic classification.</title>
        <authorList>
            <person name="Goeker M."/>
        </authorList>
    </citation>
    <scope>NUCLEOTIDE SEQUENCE [LARGE SCALE GENOMIC DNA]</scope>
    <source>
        <strain evidence="1 2">DSM 105042</strain>
    </source>
</reference>